<sequence>MPFDPVCCPFCGTEDESPIHSLLQCSFPWQVWALSGLHWSDIDALVPSVEEWFKSLTLKLSPPLFNLFAMICWTIWWSRNLKCAGKEFLTPLQVVDFARSYLLAFSSQGQDCASVESGNIAHWIPPPAGFVKINFDGGIRDGGRVLGLGVVARDADGRVLDWISRRVDRGGSTFLAESLAAREALYLAIRRQWHQVFLEGDCSSLFQKLSSSLPDYSFSSPIVEDSRFFASQIDHISYSLVRRSCNSAADLLAKLACNQEGDFSSVPPSLVYVLSGDLAV</sequence>
<proteinExistence type="predicted"/>
<dbReference type="GO" id="GO:0004523">
    <property type="term" value="F:RNA-DNA hybrid ribonuclease activity"/>
    <property type="evidence" value="ECO:0007669"/>
    <property type="project" value="InterPro"/>
</dbReference>
<feature type="domain" description="RNase H type-1" evidence="1">
    <location>
        <begin position="134"/>
        <end position="256"/>
    </location>
</feature>
<organism evidence="2">
    <name type="scientific">Sesamum radiatum</name>
    <name type="common">Black benniseed</name>
    <dbReference type="NCBI Taxonomy" id="300843"/>
    <lineage>
        <taxon>Eukaryota</taxon>
        <taxon>Viridiplantae</taxon>
        <taxon>Streptophyta</taxon>
        <taxon>Embryophyta</taxon>
        <taxon>Tracheophyta</taxon>
        <taxon>Spermatophyta</taxon>
        <taxon>Magnoliopsida</taxon>
        <taxon>eudicotyledons</taxon>
        <taxon>Gunneridae</taxon>
        <taxon>Pentapetalae</taxon>
        <taxon>asterids</taxon>
        <taxon>lamiids</taxon>
        <taxon>Lamiales</taxon>
        <taxon>Pedaliaceae</taxon>
        <taxon>Sesamum</taxon>
    </lineage>
</organism>
<dbReference type="InterPro" id="IPR044730">
    <property type="entry name" value="RNase_H-like_dom_plant"/>
</dbReference>
<reference evidence="2" key="1">
    <citation type="submission" date="2020-06" db="EMBL/GenBank/DDBJ databases">
        <authorList>
            <person name="Li T."/>
            <person name="Hu X."/>
            <person name="Zhang T."/>
            <person name="Song X."/>
            <person name="Zhang H."/>
            <person name="Dai N."/>
            <person name="Sheng W."/>
            <person name="Hou X."/>
            <person name="Wei L."/>
        </authorList>
    </citation>
    <scope>NUCLEOTIDE SEQUENCE</scope>
    <source>
        <strain evidence="2">G02</strain>
        <tissue evidence="2">Leaf</tissue>
    </source>
</reference>
<dbReference type="EMBL" id="JACGWJ010000019">
    <property type="protein sequence ID" value="KAL0344922.1"/>
    <property type="molecule type" value="Genomic_DNA"/>
</dbReference>
<dbReference type="InterPro" id="IPR052929">
    <property type="entry name" value="RNase_H-like_EbsB-rel"/>
</dbReference>
<dbReference type="CDD" id="cd06222">
    <property type="entry name" value="RNase_H_like"/>
    <property type="match status" value="1"/>
</dbReference>
<dbReference type="PANTHER" id="PTHR47074">
    <property type="entry name" value="BNAC02G40300D PROTEIN"/>
    <property type="match status" value="1"/>
</dbReference>
<evidence type="ECO:0000259" key="1">
    <source>
        <dbReference type="Pfam" id="PF13456"/>
    </source>
</evidence>
<comment type="caution">
    <text evidence="2">The sequence shown here is derived from an EMBL/GenBank/DDBJ whole genome shotgun (WGS) entry which is preliminary data.</text>
</comment>
<dbReference type="InterPro" id="IPR036397">
    <property type="entry name" value="RNaseH_sf"/>
</dbReference>
<protein>
    <recommendedName>
        <fullName evidence="1">RNase H type-1 domain-containing protein</fullName>
    </recommendedName>
</protein>
<accession>A0AAW2NPT4</accession>
<gene>
    <name evidence="2" type="ORF">Sradi_4323500</name>
</gene>
<dbReference type="InterPro" id="IPR002156">
    <property type="entry name" value="RNaseH_domain"/>
</dbReference>
<dbReference type="Pfam" id="PF13456">
    <property type="entry name" value="RVT_3"/>
    <property type="match status" value="1"/>
</dbReference>
<dbReference type="SUPFAM" id="SSF53098">
    <property type="entry name" value="Ribonuclease H-like"/>
    <property type="match status" value="1"/>
</dbReference>
<dbReference type="PANTHER" id="PTHR47074:SF11">
    <property type="entry name" value="REVERSE TRANSCRIPTASE-LIKE PROTEIN"/>
    <property type="match status" value="1"/>
</dbReference>
<dbReference type="GO" id="GO:0003676">
    <property type="term" value="F:nucleic acid binding"/>
    <property type="evidence" value="ECO:0007669"/>
    <property type="project" value="InterPro"/>
</dbReference>
<reference evidence="2" key="2">
    <citation type="journal article" date="2024" name="Plant">
        <title>Genomic evolution and insights into agronomic trait innovations of Sesamum species.</title>
        <authorList>
            <person name="Miao H."/>
            <person name="Wang L."/>
            <person name="Qu L."/>
            <person name="Liu H."/>
            <person name="Sun Y."/>
            <person name="Le M."/>
            <person name="Wang Q."/>
            <person name="Wei S."/>
            <person name="Zheng Y."/>
            <person name="Lin W."/>
            <person name="Duan Y."/>
            <person name="Cao H."/>
            <person name="Xiong S."/>
            <person name="Wang X."/>
            <person name="Wei L."/>
            <person name="Li C."/>
            <person name="Ma Q."/>
            <person name="Ju M."/>
            <person name="Zhao R."/>
            <person name="Li G."/>
            <person name="Mu C."/>
            <person name="Tian Q."/>
            <person name="Mei H."/>
            <person name="Zhang T."/>
            <person name="Gao T."/>
            <person name="Zhang H."/>
        </authorList>
    </citation>
    <scope>NUCLEOTIDE SEQUENCE</scope>
    <source>
        <strain evidence="2">G02</strain>
    </source>
</reference>
<dbReference type="Gene3D" id="3.30.420.10">
    <property type="entry name" value="Ribonuclease H-like superfamily/Ribonuclease H"/>
    <property type="match status" value="1"/>
</dbReference>
<name>A0AAW2NPT4_SESRA</name>
<dbReference type="AlphaFoldDB" id="A0AAW2NPT4"/>
<evidence type="ECO:0000313" key="2">
    <source>
        <dbReference type="EMBL" id="KAL0344922.1"/>
    </source>
</evidence>
<dbReference type="InterPro" id="IPR012337">
    <property type="entry name" value="RNaseH-like_sf"/>
</dbReference>